<evidence type="ECO:0000259" key="3">
    <source>
        <dbReference type="PROSITE" id="PS50966"/>
    </source>
</evidence>
<keyword evidence="1" id="KW-0862">Zinc</keyword>
<dbReference type="Pfam" id="PF04434">
    <property type="entry name" value="SWIM"/>
    <property type="match status" value="1"/>
</dbReference>
<dbReference type="EMBL" id="JARKIB010000149">
    <property type="protein sequence ID" value="KAJ7731871.1"/>
    <property type="molecule type" value="Genomic_DNA"/>
</dbReference>
<dbReference type="Proteomes" id="UP001215598">
    <property type="component" value="Unassembled WGS sequence"/>
</dbReference>
<evidence type="ECO:0000256" key="1">
    <source>
        <dbReference type="PROSITE-ProRule" id="PRU00325"/>
    </source>
</evidence>
<comment type="caution">
    <text evidence="4">The sequence shown here is derived from an EMBL/GenBank/DDBJ whole genome shotgun (WGS) entry which is preliminary data.</text>
</comment>
<sequence>MSGPTFEFIHVEPSSQPPPPTTKGYKKVKWAPYTPADASGMSKPALNPYRVASDIPLDKLRISKAQRAALETLYKQPTVVNDAEGHVDHLFKLDSDDQIHGAAIMAQHGLDLDARENLSNRWSQQWSSNSSKSEPTRRVLYHCECGYDHTWNKSKARHTPLPFTGCLAHAEVTYVVSSQKILRIRGYFQHNQGCKDALFTRIPPIPVHPSVFAVALAQLRDGATFTDVKNKNRELLSARNYHGFPADIRNSPYRWLIETRDSRSLFRQHNRLNGVKITEKPQINIDEWLDPSSPEYNPIIADAIFHYSARASKGERFETCIATDEMRETAWKYGHENQIILDGTFGVCDSRVLLFIVMVVDENKKGIPVAFLLFSPPTGNKQSSAGYNTAILTKLLRAWKDSLTRCAHLYGFEGIVFSPFSAITDTDLKERGALIAVWITIWLLICRFHLRQSWKNYRNKLLKGKGQLKLDLKHRLKRLEDSLVETETIAEARGILTAEMKTLLLLPDSKPVRKALKHIKYLSEYWTTDNLWQSWSNYGRKVAAALLGCHMDGVIPTTNHLESFNGVLKRKHLRRWQNGGRRLRVDVLIRILIIHILPSIFKERRLLREQSLRLAAQIRRLPGGESLVRSHASKPTTPRIAYLLGDDARQQRATDLVNLRQIGMPTFLLDGSGLSFTCYSSEALEVESQPLQYTITILFTGVATCNCTDFRKHGGACKHLRAALIILDHLRSQKFQIPAIPIPQSLADAHTLETQTSPSLEPTASPEDTLQLPTVRAAAAVTDLLGSDESCHDTVSPEEEMAVESDSDNESVDTDASSDSDDSDDDDPDDAPETALQGPQSPP</sequence>
<keyword evidence="1" id="KW-0863">Zinc-finger</keyword>
<evidence type="ECO:0000313" key="5">
    <source>
        <dbReference type="Proteomes" id="UP001215598"/>
    </source>
</evidence>
<feature type="region of interest" description="Disordered" evidence="2">
    <location>
        <begin position="787"/>
        <end position="843"/>
    </location>
</feature>
<dbReference type="GO" id="GO:0008270">
    <property type="term" value="F:zinc ion binding"/>
    <property type="evidence" value="ECO:0007669"/>
    <property type="project" value="UniProtKB-KW"/>
</dbReference>
<dbReference type="PROSITE" id="PS50966">
    <property type="entry name" value="ZF_SWIM"/>
    <property type="match status" value="1"/>
</dbReference>
<gene>
    <name evidence="4" type="ORF">B0H16DRAFT_1770807</name>
</gene>
<keyword evidence="1" id="KW-0479">Metal-binding</keyword>
<dbReference type="InterPro" id="IPR007527">
    <property type="entry name" value="Znf_SWIM"/>
</dbReference>
<dbReference type="AlphaFoldDB" id="A0AAD7HZJ1"/>
<organism evidence="4 5">
    <name type="scientific">Mycena metata</name>
    <dbReference type="NCBI Taxonomy" id="1033252"/>
    <lineage>
        <taxon>Eukaryota</taxon>
        <taxon>Fungi</taxon>
        <taxon>Dikarya</taxon>
        <taxon>Basidiomycota</taxon>
        <taxon>Agaricomycotina</taxon>
        <taxon>Agaricomycetes</taxon>
        <taxon>Agaricomycetidae</taxon>
        <taxon>Agaricales</taxon>
        <taxon>Marasmiineae</taxon>
        <taxon>Mycenaceae</taxon>
        <taxon>Mycena</taxon>
    </lineage>
</organism>
<protein>
    <recommendedName>
        <fullName evidence="3">SWIM-type domain-containing protein</fullName>
    </recommendedName>
</protein>
<proteinExistence type="predicted"/>
<reference evidence="4" key="1">
    <citation type="submission" date="2023-03" db="EMBL/GenBank/DDBJ databases">
        <title>Massive genome expansion in bonnet fungi (Mycena s.s.) driven by repeated elements and novel gene families across ecological guilds.</title>
        <authorList>
            <consortium name="Lawrence Berkeley National Laboratory"/>
            <person name="Harder C.B."/>
            <person name="Miyauchi S."/>
            <person name="Viragh M."/>
            <person name="Kuo A."/>
            <person name="Thoen E."/>
            <person name="Andreopoulos B."/>
            <person name="Lu D."/>
            <person name="Skrede I."/>
            <person name="Drula E."/>
            <person name="Henrissat B."/>
            <person name="Morin E."/>
            <person name="Kohler A."/>
            <person name="Barry K."/>
            <person name="LaButti K."/>
            <person name="Morin E."/>
            <person name="Salamov A."/>
            <person name="Lipzen A."/>
            <person name="Mereny Z."/>
            <person name="Hegedus B."/>
            <person name="Baldrian P."/>
            <person name="Stursova M."/>
            <person name="Weitz H."/>
            <person name="Taylor A."/>
            <person name="Grigoriev I.V."/>
            <person name="Nagy L.G."/>
            <person name="Martin F."/>
            <person name="Kauserud H."/>
        </authorList>
    </citation>
    <scope>NUCLEOTIDE SEQUENCE</scope>
    <source>
        <strain evidence="4">CBHHK182m</strain>
    </source>
</reference>
<evidence type="ECO:0000313" key="4">
    <source>
        <dbReference type="EMBL" id="KAJ7731871.1"/>
    </source>
</evidence>
<feature type="region of interest" description="Disordered" evidence="2">
    <location>
        <begin position="1"/>
        <end position="26"/>
    </location>
</feature>
<feature type="compositionally biased region" description="Acidic residues" evidence="2">
    <location>
        <begin position="796"/>
        <end position="832"/>
    </location>
</feature>
<evidence type="ECO:0000256" key="2">
    <source>
        <dbReference type="SAM" id="MobiDB-lite"/>
    </source>
</evidence>
<feature type="domain" description="SWIM-type" evidence="3">
    <location>
        <begin position="693"/>
        <end position="728"/>
    </location>
</feature>
<accession>A0AAD7HZJ1</accession>
<name>A0AAD7HZJ1_9AGAR</name>
<keyword evidence="5" id="KW-1185">Reference proteome</keyword>